<dbReference type="OrthoDB" id="252464at2"/>
<dbReference type="EMBL" id="JAMDMJ010000042">
    <property type="protein sequence ID" value="MCY9599276.1"/>
    <property type="molecule type" value="Genomic_DNA"/>
</dbReference>
<dbReference type="EMBL" id="CP026520">
    <property type="protein sequence ID" value="QAV20963.1"/>
    <property type="molecule type" value="Genomic_DNA"/>
</dbReference>
<evidence type="ECO:0000259" key="1">
    <source>
        <dbReference type="Pfam" id="PF00561"/>
    </source>
</evidence>
<evidence type="ECO:0000313" key="2">
    <source>
        <dbReference type="EMBL" id="MCY9599276.1"/>
    </source>
</evidence>
<keyword evidence="5" id="KW-1185">Reference proteome</keyword>
<dbReference type="Gene3D" id="3.40.50.1820">
    <property type="entry name" value="alpha/beta hydrolase"/>
    <property type="match status" value="1"/>
</dbReference>
<dbReference type="KEGG" id="pchi:PC41400_26055"/>
<dbReference type="AlphaFoldDB" id="A0A410X2X3"/>
<protein>
    <submittedName>
        <fullName evidence="3">Alpha/beta hydrolase</fullName>
    </submittedName>
</protein>
<evidence type="ECO:0000313" key="4">
    <source>
        <dbReference type="Proteomes" id="UP000288943"/>
    </source>
</evidence>
<feature type="domain" description="AB hydrolase-1" evidence="1">
    <location>
        <begin position="185"/>
        <end position="244"/>
    </location>
</feature>
<dbReference type="Proteomes" id="UP001527202">
    <property type="component" value="Unassembled WGS sequence"/>
</dbReference>
<dbReference type="PANTHER" id="PTHR43798">
    <property type="entry name" value="MONOACYLGLYCEROL LIPASE"/>
    <property type="match status" value="1"/>
</dbReference>
<dbReference type="Pfam" id="PF00561">
    <property type="entry name" value="Abhydrolase_1"/>
    <property type="match status" value="2"/>
</dbReference>
<dbReference type="PRINTS" id="PR00111">
    <property type="entry name" value="ABHYDROLASE"/>
</dbReference>
<dbReference type="InterPro" id="IPR029058">
    <property type="entry name" value="AB_hydrolase_fold"/>
</dbReference>
<evidence type="ECO:0000313" key="3">
    <source>
        <dbReference type="EMBL" id="QAV20963.1"/>
    </source>
</evidence>
<dbReference type="InterPro" id="IPR000639">
    <property type="entry name" value="Epox_hydrolase-like"/>
</dbReference>
<reference evidence="2 5" key="2">
    <citation type="submission" date="2022-05" db="EMBL/GenBank/DDBJ databases">
        <title>Genome Sequencing of Bee-Associated Microbes.</title>
        <authorList>
            <person name="Dunlap C."/>
        </authorList>
    </citation>
    <scope>NUCLEOTIDE SEQUENCE [LARGE SCALE GENOMIC DNA]</scope>
    <source>
        <strain evidence="2 5">NRRL B-23120</strain>
    </source>
</reference>
<dbReference type="InterPro" id="IPR050266">
    <property type="entry name" value="AB_hydrolase_sf"/>
</dbReference>
<name>A0A410X2X3_9BACL</name>
<proteinExistence type="predicted"/>
<organism evidence="3 4">
    <name type="scientific">Paenibacillus chitinolyticus</name>
    <dbReference type="NCBI Taxonomy" id="79263"/>
    <lineage>
        <taxon>Bacteria</taxon>
        <taxon>Bacillati</taxon>
        <taxon>Bacillota</taxon>
        <taxon>Bacilli</taxon>
        <taxon>Bacillales</taxon>
        <taxon>Paenibacillaceae</taxon>
        <taxon>Paenibacillus</taxon>
    </lineage>
</organism>
<dbReference type="GO" id="GO:0016787">
    <property type="term" value="F:hydrolase activity"/>
    <property type="evidence" value="ECO:0007669"/>
    <property type="project" value="UniProtKB-KW"/>
</dbReference>
<dbReference type="RefSeq" id="WP_042233651.1">
    <property type="nucleotide sequence ID" value="NZ_CP026520.1"/>
</dbReference>
<dbReference type="InterPro" id="IPR000073">
    <property type="entry name" value="AB_hydrolase_1"/>
</dbReference>
<accession>A0A410X2X3</accession>
<dbReference type="PRINTS" id="PR00412">
    <property type="entry name" value="EPOXHYDRLASE"/>
</dbReference>
<sequence>MFTTIHGLKTFYEERGSGPAVLLLHGFPLDHRMWQEQISALESNYRVIAPDLRGFGQSEPHKDLITLEHMADELLLLLDQLQVEKAVLAGFSMGGYVAFSLLRKAPNRFNGLILANTRPDADPLEGQINRMKMAASLLEQGPQAASKAMIPKLLSEGEGSGLASEIQDQINGMSPLGLVHASLAMAFRKDSTEPLSTIQAPTLVIGGEKDSITPPSIMKKMADSIPNATYSEIKDSAHLTVREHPDQVNKAITDFLSHLHS</sequence>
<dbReference type="SUPFAM" id="SSF53474">
    <property type="entry name" value="alpha/beta-Hydrolases"/>
    <property type="match status" value="1"/>
</dbReference>
<feature type="domain" description="AB hydrolase-1" evidence="1">
    <location>
        <begin position="19"/>
        <end position="128"/>
    </location>
</feature>
<dbReference type="Proteomes" id="UP000288943">
    <property type="component" value="Chromosome"/>
</dbReference>
<reference evidence="3 4" key="1">
    <citation type="submission" date="2018-01" db="EMBL/GenBank/DDBJ databases">
        <title>The whole genome sequencing and assembly of Paenibacillus chitinolyticus KCCM 41400 strain.</title>
        <authorList>
            <person name="Kim J.-Y."/>
            <person name="Park M.-K."/>
            <person name="Lee Y.-J."/>
            <person name="Yi H."/>
            <person name="Bahn Y.-S."/>
            <person name="Kim J.F."/>
            <person name="Lee D.-W."/>
        </authorList>
    </citation>
    <scope>NUCLEOTIDE SEQUENCE [LARGE SCALE GENOMIC DNA]</scope>
    <source>
        <strain evidence="3 4">KCCM 41400</strain>
    </source>
</reference>
<keyword evidence="3" id="KW-0378">Hydrolase</keyword>
<dbReference type="GeneID" id="95378258"/>
<gene>
    <name evidence="2" type="ORF">M5X16_26400</name>
    <name evidence="3" type="ORF">PC41400_26055</name>
</gene>
<evidence type="ECO:0000313" key="5">
    <source>
        <dbReference type="Proteomes" id="UP001527202"/>
    </source>
</evidence>